<evidence type="ECO:0000313" key="5">
    <source>
        <dbReference type="Proteomes" id="UP000216195"/>
    </source>
</evidence>
<comment type="caution">
    <text evidence="4">The sequence shown here is derived from an EMBL/GenBank/DDBJ whole genome shotgun (WGS) entry which is preliminary data.</text>
</comment>
<proteinExistence type="inferred from homology"/>
<evidence type="ECO:0000256" key="1">
    <source>
        <dbReference type="ARBA" id="ARBA00006252"/>
    </source>
</evidence>
<gene>
    <name evidence="4" type="ORF">B8W87_03065</name>
</gene>
<dbReference type="SUPFAM" id="SSF52218">
    <property type="entry name" value="Flavoproteins"/>
    <property type="match status" value="1"/>
</dbReference>
<dbReference type="Gene3D" id="3.40.50.360">
    <property type="match status" value="1"/>
</dbReference>
<dbReference type="PANTHER" id="PTHR10204:SF34">
    <property type="entry name" value="NAD(P)H DEHYDROGENASE [QUINONE] 1 ISOFORM 1"/>
    <property type="match status" value="1"/>
</dbReference>
<keyword evidence="2" id="KW-0560">Oxidoreductase</keyword>
<reference evidence="4 5" key="1">
    <citation type="submission" date="2017-04" db="EMBL/GenBank/DDBJ databases">
        <title>Kefir bacterial isolates.</title>
        <authorList>
            <person name="Kim Y."/>
            <person name="Blasche S."/>
            <person name="Patil K.R."/>
        </authorList>
    </citation>
    <scope>NUCLEOTIDE SEQUENCE [LARGE SCALE GENOMIC DNA]</scope>
    <source>
        <strain evidence="4 5">OG2-1</strain>
    </source>
</reference>
<evidence type="ECO:0000259" key="3">
    <source>
        <dbReference type="Pfam" id="PF02525"/>
    </source>
</evidence>
<accession>A0AAE5NHV4</accession>
<dbReference type="Pfam" id="PF02525">
    <property type="entry name" value="Flavodoxin_2"/>
    <property type="match status" value="1"/>
</dbReference>
<organism evidence="4 5">
    <name type="scientific">Rothia dentocariosa</name>
    <dbReference type="NCBI Taxonomy" id="2047"/>
    <lineage>
        <taxon>Bacteria</taxon>
        <taxon>Bacillati</taxon>
        <taxon>Actinomycetota</taxon>
        <taxon>Actinomycetes</taxon>
        <taxon>Micrococcales</taxon>
        <taxon>Micrococcaceae</taxon>
        <taxon>Rothia</taxon>
    </lineage>
</organism>
<feature type="domain" description="Flavodoxin-like fold" evidence="3">
    <location>
        <begin position="21"/>
        <end position="212"/>
    </location>
</feature>
<dbReference type="GO" id="GO:0005829">
    <property type="term" value="C:cytosol"/>
    <property type="evidence" value="ECO:0007669"/>
    <property type="project" value="TreeGrafter"/>
</dbReference>
<dbReference type="Proteomes" id="UP000216195">
    <property type="component" value="Unassembled WGS sequence"/>
</dbReference>
<protein>
    <submittedName>
        <fullName evidence="4">NADPH:quinone reductase</fullName>
    </submittedName>
</protein>
<dbReference type="OMA" id="PLWLGDM"/>
<evidence type="ECO:0000256" key="2">
    <source>
        <dbReference type="ARBA" id="ARBA00023002"/>
    </source>
</evidence>
<dbReference type="AlphaFoldDB" id="A0AAE5NHV4"/>
<name>A0AAE5NHV4_9MICC</name>
<dbReference type="GO" id="GO:0003955">
    <property type="term" value="F:NAD(P)H dehydrogenase (quinone) activity"/>
    <property type="evidence" value="ECO:0007669"/>
    <property type="project" value="TreeGrafter"/>
</dbReference>
<dbReference type="InterPro" id="IPR029039">
    <property type="entry name" value="Flavoprotein-like_sf"/>
</dbReference>
<dbReference type="PANTHER" id="PTHR10204">
    <property type="entry name" value="NAD P H OXIDOREDUCTASE-RELATED"/>
    <property type="match status" value="1"/>
</dbReference>
<dbReference type="InterPro" id="IPR003680">
    <property type="entry name" value="Flavodoxin_fold"/>
</dbReference>
<evidence type="ECO:0000313" key="4">
    <source>
        <dbReference type="EMBL" id="PAK86120.1"/>
    </source>
</evidence>
<dbReference type="InterPro" id="IPR051545">
    <property type="entry name" value="NAD(P)H_dehydrogenase_qn"/>
</dbReference>
<comment type="similarity">
    <text evidence="1">Belongs to the NAD(P)H dehydrogenase (quinone) family.</text>
</comment>
<sequence>MTVLKHTDSSQTLQIFREGIMKNLIIFDHPYTAEAWRNIPHQRSFCAALCKNITDKLEARGDEVDLLDLHADGFDPVMRAEDLANWRRGNPITNQIADYQARVKSADRLIFIFPIWWDSMPAMTKGFIDKVYAKDLLYTQPSEYRLVTTLNHDTEIVLVTPLGMPLPIYKYIMRAPAVRIFKQSIFRKTGIKNFRWLPYARVDKMTAEQRAQLLANVPF</sequence>
<dbReference type="EMBL" id="NCWU01000003">
    <property type="protein sequence ID" value="PAK86120.1"/>
    <property type="molecule type" value="Genomic_DNA"/>
</dbReference>